<dbReference type="Proteomes" id="UP001163821">
    <property type="component" value="Unassembled WGS sequence"/>
</dbReference>
<accession>A0AA41Y9L0</accession>
<reference evidence="1" key="1">
    <citation type="submission" date="2022-10" db="EMBL/GenBank/DDBJ databases">
        <title>Gaoshiqiia sediminis gen. nov., sp. nov., isolated from coastal sediment.</title>
        <authorList>
            <person name="Yu W.X."/>
            <person name="Mu D.S."/>
            <person name="Du J.Z."/>
            <person name="Liang Y.Q."/>
        </authorList>
    </citation>
    <scope>NUCLEOTIDE SEQUENCE</scope>
    <source>
        <strain evidence="1">A06</strain>
    </source>
</reference>
<gene>
    <name evidence="1" type="ORF">N2K84_15445</name>
</gene>
<protein>
    <submittedName>
        <fullName evidence="1">WbqC family protein</fullName>
    </submittedName>
</protein>
<dbReference type="InterPro" id="IPR014985">
    <property type="entry name" value="WbqC"/>
</dbReference>
<keyword evidence="2" id="KW-1185">Reference proteome</keyword>
<name>A0AA41Y9L0_9BACT</name>
<proteinExistence type="predicted"/>
<sequence>MTTQPILLSSAYLPPIQYVSKFLLHPSVLIEAHEHFIKQTFRNRTIILAANGPEALIVPVEKGRSPKQKMKDLRISYDTNWPHIHWQAIVSAYNSSPFFEILEADFRPFFEKKFDFLFDFNFQLLQVVFDILEISPDIRFTEDFEAVPENCLNFREAIQPKLKKSVPDPFFEPIVYTQVFDDKFGFIPNLSILDLLFNCGSASYEVLLKSNLSPEKSGKFQLGL</sequence>
<dbReference type="RefSeq" id="WP_282592729.1">
    <property type="nucleotide sequence ID" value="NZ_JAPAAF010000029.1"/>
</dbReference>
<evidence type="ECO:0000313" key="2">
    <source>
        <dbReference type="Proteomes" id="UP001163821"/>
    </source>
</evidence>
<dbReference type="Pfam" id="PF08889">
    <property type="entry name" value="WbqC"/>
    <property type="match status" value="1"/>
</dbReference>
<organism evidence="1 2">
    <name type="scientific">Gaoshiqia sediminis</name>
    <dbReference type="NCBI Taxonomy" id="2986998"/>
    <lineage>
        <taxon>Bacteria</taxon>
        <taxon>Pseudomonadati</taxon>
        <taxon>Bacteroidota</taxon>
        <taxon>Bacteroidia</taxon>
        <taxon>Marinilabiliales</taxon>
        <taxon>Prolixibacteraceae</taxon>
        <taxon>Gaoshiqia</taxon>
    </lineage>
</organism>
<dbReference type="EMBL" id="JAPAAF010000029">
    <property type="protein sequence ID" value="MCW0484136.1"/>
    <property type="molecule type" value="Genomic_DNA"/>
</dbReference>
<evidence type="ECO:0000313" key="1">
    <source>
        <dbReference type="EMBL" id="MCW0484136.1"/>
    </source>
</evidence>
<comment type="caution">
    <text evidence="1">The sequence shown here is derived from an EMBL/GenBank/DDBJ whole genome shotgun (WGS) entry which is preliminary data.</text>
</comment>
<dbReference type="AlphaFoldDB" id="A0AA41Y9L0"/>